<keyword evidence="2" id="KW-1185">Reference proteome</keyword>
<accession>A0ABR0IG42</accession>
<dbReference type="Proteomes" id="UP001323617">
    <property type="component" value="Unassembled WGS sequence"/>
</dbReference>
<dbReference type="RefSeq" id="XP_062802851.1">
    <property type="nucleotide sequence ID" value="XM_062940222.1"/>
</dbReference>
<organism evidence="1 2">
    <name type="scientific">Podospora pseudoanserina</name>
    <dbReference type="NCBI Taxonomy" id="2609844"/>
    <lineage>
        <taxon>Eukaryota</taxon>
        <taxon>Fungi</taxon>
        <taxon>Dikarya</taxon>
        <taxon>Ascomycota</taxon>
        <taxon>Pezizomycotina</taxon>
        <taxon>Sordariomycetes</taxon>
        <taxon>Sordariomycetidae</taxon>
        <taxon>Sordariales</taxon>
        <taxon>Podosporaceae</taxon>
        <taxon>Podospora</taxon>
    </lineage>
</organism>
<comment type="caution">
    <text evidence="1">The sequence shown here is derived from an EMBL/GenBank/DDBJ whole genome shotgun (WGS) entry which is preliminary data.</text>
</comment>
<protein>
    <submittedName>
        <fullName evidence="1">Uncharacterized protein</fullName>
    </submittedName>
</protein>
<dbReference type="GeneID" id="87960743"/>
<name>A0ABR0IG42_9PEZI</name>
<gene>
    <name evidence="1" type="ORF">QC764_0034180</name>
</gene>
<dbReference type="EMBL" id="JAFFHC010000002">
    <property type="protein sequence ID" value="KAK4679381.1"/>
    <property type="molecule type" value="Genomic_DNA"/>
</dbReference>
<sequence>MDPAVSPVIACRALADTNGNKRQDV</sequence>
<evidence type="ECO:0000313" key="2">
    <source>
        <dbReference type="Proteomes" id="UP001323617"/>
    </source>
</evidence>
<proteinExistence type="predicted"/>
<reference evidence="1 2" key="1">
    <citation type="journal article" date="2023" name="bioRxiv">
        <title>High-quality genome assemblies of four members of thePodospora anserinaspecies complex.</title>
        <authorList>
            <person name="Ament-Velasquez S.L."/>
            <person name="Vogan A.A."/>
            <person name="Wallerman O."/>
            <person name="Hartmann F."/>
            <person name="Gautier V."/>
            <person name="Silar P."/>
            <person name="Giraud T."/>
            <person name="Johannesson H."/>
        </authorList>
    </citation>
    <scope>NUCLEOTIDE SEQUENCE [LARGE SCALE GENOMIC DNA]</scope>
    <source>
        <strain evidence="1 2">CBS 124.78</strain>
    </source>
</reference>
<evidence type="ECO:0000313" key="1">
    <source>
        <dbReference type="EMBL" id="KAK4679381.1"/>
    </source>
</evidence>